<sequence length="354" mass="39563">MGGMKDEAKRITIPPLFPRVHLNDTGRNGKSMSLNKRSSLPSLTNKISDSSSTLSLSLPPPADNACLTTDQPEKNHFPPICNTSPTTNLEQKLNKTAMNNYPSPRESSVTNTKPSSIKQNEYHFKSLANLDSLKAALNNLHIPELLLPQCFEDESQNESLNVMKTQKKPKTVPPCEQDVSDCSAIDSLSGISASSNDAARVIGEKRFWKMRTYMINQQKIFEAQVFELRRLIMVQKMVARSPNLVLKSKFNGDTMRLSHSHLPEMAASKVIKPITKKHKHVTEEYPKHMKPKVPLPSINKDLMTPMWPQQPLPPPGNQWLVPVMSPSEGLVYKPYTGPSPPPPSAFMVPFYGQN</sequence>
<feature type="compositionally biased region" description="Polar residues" evidence="1">
    <location>
        <begin position="25"/>
        <end position="47"/>
    </location>
</feature>
<dbReference type="InterPro" id="IPR039319">
    <property type="entry name" value="ELF3-like"/>
</dbReference>
<dbReference type="PANTHER" id="PTHR34281">
    <property type="entry name" value="PROTEIN EARLY FLOWERING 3"/>
    <property type="match status" value="1"/>
</dbReference>
<proteinExistence type="predicted"/>
<gene>
    <name evidence="2" type="ORF">BOLC3T17447H</name>
</gene>
<evidence type="ECO:0000313" key="2">
    <source>
        <dbReference type="EMBL" id="VDC94105.1"/>
    </source>
</evidence>
<dbReference type="AlphaFoldDB" id="A0A3P6AW90"/>
<dbReference type="PANTHER" id="PTHR34281:SF16">
    <property type="entry name" value="(RAPE) HYPOTHETICAL PROTEIN"/>
    <property type="match status" value="1"/>
</dbReference>
<evidence type="ECO:0000256" key="1">
    <source>
        <dbReference type="SAM" id="MobiDB-lite"/>
    </source>
</evidence>
<protein>
    <recommendedName>
        <fullName evidence="3">Protein EARLY FLOWERING 3-like</fullName>
    </recommendedName>
</protein>
<feature type="compositionally biased region" description="Low complexity" evidence="1">
    <location>
        <begin position="48"/>
        <end position="57"/>
    </location>
</feature>
<feature type="region of interest" description="Disordered" evidence="1">
    <location>
        <begin position="19"/>
        <end position="58"/>
    </location>
</feature>
<evidence type="ECO:0008006" key="3">
    <source>
        <dbReference type="Google" id="ProtNLM"/>
    </source>
</evidence>
<dbReference type="EMBL" id="LR031872">
    <property type="protein sequence ID" value="VDC94105.1"/>
    <property type="molecule type" value="Genomic_DNA"/>
</dbReference>
<reference evidence="2" key="1">
    <citation type="submission" date="2018-11" db="EMBL/GenBank/DDBJ databases">
        <authorList>
            <consortium name="Genoscope - CEA"/>
            <person name="William W."/>
        </authorList>
    </citation>
    <scope>NUCLEOTIDE SEQUENCE</scope>
</reference>
<accession>A0A3P6AW90</accession>
<dbReference type="GO" id="GO:2000028">
    <property type="term" value="P:regulation of photoperiodism, flowering"/>
    <property type="evidence" value="ECO:0007669"/>
    <property type="project" value="InterPro"/>
</dbReference>
<name>A0A3P6AW90_BRAOL</name>
<organism evidence="2">
    <name type="scientific">Brassica oleracea</name>
    <name type="common">Wild cabbage</name>
    <dbReference type="NCBI Taxonomy" id="3712"/>
    <lineage>
        <taxon>Eukaryota</taxon>
        <taxon>Viridiplantae</taxon>
        <taxon>Streptophyta</taxon>
        <taxon>Embryophyta</taxon>
        <taxon>Tracheophyta</taxon>
        <taxon>Spermatophyta</taxon>
        <taxon>Magnoliopsida</taxon>
        <taxon>eudicotyledons</taxon>
        <taxon>Gunneridae</taxon>
        <taxon>Pentapetalae</taxon>
        <taxon>rosids</taxon>
        <taxon>malvids</taxon>
        <taxon>Brassicales</taxon>
        <taxon>Brassicaceae</taxon>
        <taxon>Brassiceae</taxon>
        <taxon>Brassica</taxon>
    </lineage>
</organism>